<dbReference type="EMBL" id="MZ130487">
    <property type="protein sequence ID" value="QWM90271.1"/>
    <property type="molecule type" value="Genomic_DNA"/>
</dbReference>
<evidence type="ECO:0000313" key="2">
    <source>
        <dbReference type="Proteomes" id="UP000827441"/>
    </source>
</evidence>
<dbReference type="RefSeq" id="YP_010359843.1">
    <property type="nucleotide sequence ID" value="NC_062777.1"/>
</dbReference>
<dbReference type="KEGG" id="vg:75690818"/>
<sequence length="107" mass="12648">MKRDRALVYKAFYTNRFTANKAVAVMYLHDALDDFFAKYPFNSKDIKDYDHNQMSKHIVFDLCRILGDAGYRLYELLTDYIDDLYNRNEIEMCARAISETIKLADVN</sequence>
<keyword evidence="2" id="KW-1185">Reference proteome</keyword>
<accession>A0AAE7RVR2</accession>
<dbReference type="GeneID" id="75690818"/>
<name>A0AAE7RVR2_9CAUD</name>
<dbReference type="Proteomes" id="UP000827441">
    <property type="component" value="Segment"/>
</dbReference>
<evidence type="ECO:0000313" key="1">
    <source>
        <dbReference type="EMBL" id="QWM90271.1"/>
    </source>
</evidence>
<proteinExistence type="predicted"/>
<gene>
    <name evidence="1" type="primary">gp_23204</name>
</gene>
<reference evidence="1 2" key="1">
    <citation type="submission" date="2021-04" db="EMBL/GenBank/DDBJ databases">
        <authorList>
            <person name="Shkoporov A.N."/>
            <person name="Stockdale S.R."/>
            <person name="Guerin E."/>
            <person name="Ross R.P."/>
            <person name="Hill C."/>
        </authorList>
    </citation>
    <scope>NUCLEOTIDE SEQUENCE [LARGE SCALE GENOMIC DNA]</scope>
    <source>
        <strain evidence="2">cr25_1</strain>
    </source>
</reference>
<protein>
    <submittedName>
        <fullName evidence="1">Uncharacterized protein</fullName>
    </submittedName>
</protein>
<organism evidence="1 2">
    <name type="scientific">uncultured phage cr25_1</name>
    <dbReference type="NCBI Taxonomy" id="2986395"/>
    <lineage>
        <taxon>Viruses</taxon>
        <taxon>Duplodnaviria</taxon>
        <taxon>Heunggongvirae</taxon>
        <taxon>Uroviricota</taxon>
        <taxon>Caudoviricetes</taxon>
        <taxon>Crassvirales</taxon>
        <taxon>Crevaviridae</taxon>
        <taxon>Coarsevirinae</taxon>
        <taxon>Junduvirus</taxon>
        <taxon>Junduvirus copri</taxon>
    </lineage>
</organism>